<accession>A0ABM5P101</accession>
<dbReference type="EMBL" id="CP006935">
    <property type="protein sequence ID" value="AHC40108.1"/>
    <property type="molecule type" value="Genomic_DNA"/>
</dbReference>
<evidence type="ECO:0000256" key="1">
    <source>
        <dbReference type="SAM" id="MobiDB-lite"/>
    </source>
</evidence>
<proteinExistence type="predicted"/>
<gene>
    <name evidence="2" type="ORF">OVS_00585</name>
</gene>
<evidence type="ECO:0000313" key="3">
    <source>
        <dbReference type="Proteomes" id="UP000018745"/>
    </source>
</evidence>
<feature type="compositionally biased region" description="Low complexity" evidence="1">
    <location>
        <begin position="48"/>
        <end position="59"/>
    </location>
</feature>
<protein>
    <submittedName>
        <fullName evidence="2">Uncharacterized protein</fullName>
    </submittedName>
</protein>
<dbReference type="Proteomes" id="UP000018745">
    <property type="component" value="Chromosome"/>
</dbReference>
<name>A0ABM5P101_9MOLU</name>
<reference evidence="2 3" key="1">
    <citation type="journal article" date="2014" name="Genome Announc.">
        <title>Complete Genome Sequence of Mycoplasma ovis Strain Michigan, a Hemoplasma of Sheep with Two Distinct 16S rRNA Genes.</title>
        <authorList>
            <person name="Deshuillers P.L."/>
            <person name="Santos A.P."/>
            <person name="do Nascimento N.C."/>
            <person name="Hampel J.A."/>
            <person name="Bergin I.L."/>
            <person name="Dyson M.C."/>
            <person name="Messick J.B."/>
        </authorList>
    </citation>
    <scope>NUCLEOTIDE SEQUENCE [LARGE SCALE GENOMIC DNA]</scope>
    <source>
        <strain evidence="2 3">Michigan</strain>
    </source>
</reference>
<organism evidence="2 3">
    <name type="scientific">Mycoplasma ovis str. Michigan</name>
    <dbReference type="NCBI Taxonomy" id="1415773"/>
    <lineage>
        <taxon>Bacteria</taxon>
        <taxon>Bacillati</taxon>
        <taxon>Mycoplasmatota</taxon>
        <taxon>Mollicutes</taxon>
        <taxon>Mycoplasmataceae</taxon>
        <taxon>Mycoplasma</taxon>
    </lineage>
</organism>
<dbReference type="RefSeq" id="WP_024070911.1">
    <property type="nucleotide sequence ID" value="NC_023062.1"/>
</dbReference>
<feature type="compositionally biased region" description="Basic and acidic residues" evidence="1">
    <location>
        <begin position="37"/>
        <end position="47"/>
    </location>
</feature>
<evidence type="ECO:0000313" key="2">
    <source>
        <dbReference type="EMBL" id="AHC40108.1"/>
    </source>
</evidence>
<sequence>MAFFSLKVLTFVGSVSSAPIVWSVVSNTTLDRQFKEVEKESSEESKASRSSSSSPIQEEPSIDNCRELTKSSEGRIILCYDKQNDKKVKFTFMESLGTISGETIDNVAYDVGQFSFASPNRLNVEVIGIENGGRENRSKWFDLPDHLFSDKSYFSLKKTSFTKEQCVVEWVIDQTEQKKDWKVIC</sequence>
<keyword evidence="3" id="KW-1185">Reference proteome</keyword>
<feature type="region of interest" description="Disordered" evidence="1">
    <location>
        <begin position="37"/>
        <end position="65"/>
    </location>
</feature>